<dbReference type="Gene3D" id="3.55.50.30">
    <property type="match status" value="1"/>
</dbReference>
<dbReference type="PANTHER" id="PTHR30273:SF2">
    <property type="entry name" value="PROTEIN FECR"/>
    <property type="match status" value="1"/>
</dbReference>
<dbReference type="PIRSF" id="PIRSF018266">
    <property type="entry name" value="FecR"/>
    <property type="match status" value="1"/>
</dbReference>
<organism evidence="4 5">
    <name type="scientific">Alistipes hominis</name>
    <dbReference type="NCBI Taxonomy" id="2763015"/>
    <lineage>
        <taxon>Bacteria</taxon>
        <taxon>Pseudomonadati</taxon>
        <taxon>Bacteroidota</taxon>
        <taxon>Bacteroidia</taxon>
        <taxon>Bacteroidales</taxon>
        <taxon>Rikenellaceae</taxon>
        <taxon>Alistipes</taxon>
    </lineage>
</organism>
<dbReference type="Gene3D" id="2.60.120.1440">
    <property type="match status" value="1"/>
</dbReference>
<feature type="transmembrane region" description="Helical" evidence="1">
    <location>
        <begin position="91"/>
        <end position="112"/>
    </location>
</feature>
<feature type="domain" description="FecR protein" evidence="2">
    <location>
        <begin position="130"/>
        <end position="221"/>
    </location>
</feature>
<dbReference type="InterPro" id="IPR012373">
    <property type="entry name" value="Ferrdict_sens_TM"/>
</dbReference>
<proteinExistence type="predicted"/>
<sequence length="346" mass="38890">MNTDPQKTIQEIIDLYLGEEHPDEHTQEQFRAWLAGDGHRKEKYEALEKAFEREVRFDPAPSRKILDSYREMTGAARGAGVERSRSRKRTALRIAAAVVPALIAAATILYLLNQRLSEHFDVTVLSDVTESTERGTQKHIILPDGSQAWINSGSSIGYCDDFGSKRTVYLDGEAYFIVKASVQQPFTVKTENMTAVATEAQFNVKAYCDSAACEIVVAEGSLDAFCGGQTYRLADNTHIRMDNRSQRVTVHRIVDGELPQWMSQLRFEDTPLEHVLYIISGFFGVKIDLAAELELEGNFTAAFEEGPTLDNVLLTLQNTVPDFNYRIDGNTVRITEKQVRDEKISK</sequence>
<evidence type="ECO:0000313" key="5">
    <source>
        <dbReference type="Proteomes" id="UP000636891"/>
    </source>
</evidence>
<keyword evidence="1" id="KW-0472">Membrane</keyword>
<dbReference type="PANTHER" id="PTHR30273">
    <property type="entry name" value="PERIPLASMIC SIGNAL SENSOR AND SIGMA FACTOR ACTIVATOR FECR-RELATED"/>
    <property type="match status" value="1"/>
</dbReference>
<reference evidence="4 5" key="1">
    <citation type="submission" date="2020-08" db="EMBL/GenBank/DDBJ databases">
        <title>Genome public.</title>
        <authorList>
            <person name="Liu C."/>
            <person name="Sun Q."/>
        </authorList>
    </citation>
    <scope>NUCLEOTIDE SEQUENCE [LARGE SCALE GENOMIC DNA]</scope>
    <source>
        <strain evidence="4 5">New-7</strain>
    </source>
</reference>
<dbReference type="InterPro" id="IPR006860">
    <property type="entry name" value="FecR"/>
</dbReference>
<protein>
    <submittedName>
        <fullName evidence="4">FecR domain-containing protein</fullName>
    </submittedName>
</protein>
<evidence type="ECO:0000259" key="3">
    <source>
        <dbReference type="Pfam" id="PF16344"/>
    </source>
</evidence>
<name>A0ABR7CMN8_9BACT</name>
<evidence type="ECO:0000259" key="2">
    <source>
        <dbReference type="Pfam" id="PF04773"/>
    </source>
</evidence>
<keyword evidence="1" id="KW-1133">Transmembrane helix</keyword>
<evidence type="ECO:0000313" key="4">
    <source>
        <dbReference type="EMBL" id="MBC5616615.1"/>
    </source>
</evidence>
<comment type="caution">
    <text evidence="4">The sequence shown here is derived from an EMBL/GenBank/DDBJ whole genome shotgun (WGS) entry which is preliminary data.</text>
</comment>
<dbReference type="Pfam" id="PF04773">
    <property type="entry name" value="FecR"/>
    <property type="match status" value="1"/>
</dbReference>
<dbReference type="InterPro" id="IPR032508">
    <property type="entry name" value="FecR_C"/>
</dbReference>
<feature type="domain" description="Protein FecR C-terminal" evidence="3">
    <location>
        <begin position="265"/>
        <end position="334"/>
    </location>
</feature>
<dbReference type="Pfam" id="PF16344">
    <property type="entry name" value="FecR_C"/>
    <property type="match status" value="1"/>
</dbReference>
<dbReference type="RefSeq" id="WP_118657170.1">
    <property type="nucleotide sequence ID" value="NZ_JACOOK010000003.1"/>
</dbReference>
<dbReference type="Proteomes" id="UP000636891">
    <property type="component" value="Unassembled WGS sequence"/>
</dbReference>
<gene>
    <name evidence="4" type="ORF">H8S08_06225</name>
</gene>
<keyword evidence="5" id="KW-1185">Reference proteome</keyword>
<dbReference type="EMBL" id="JACOOK010000003">
    <property type="protein sequence ID" value="MBC5616615.1"/>
    <property type="molecule type" value="Genomic_DNA"/>
</dbReference>
<evidence type="ECO:0000256" key="1">
    <source>
        <dbReference type="SAM" id="Phobius"/>
    </source>
</evidence>
<accession>A0ABR7CMN8</accession>
<keyword evidence="1" id="KW-0812">Transmembrane</keyword>